<evidence type="ECO:0000256" key="4">
    <source>
        <dbReference type="ARBA" id="ARBA00022840"/>
    </source>
</evidence>
<dbReference type="Proteomes" id="UP000095228">
    <property type="component" value="Chromosome"/>
</dbReference>
<dbReference type="Gene3D" id="2.60.200.40">
    <property type="match status" value="1"/>
</dbReference>
<keyword evidence="2" id="KW-0547">Nucleotide-binding</keyword>
<evidence type="ECO:0000256" key="1">
    <source>
        <dbReference type="ARBA" id="ARBA00022679"/>
    </source>
</evidence>
<feature type="domain" description="DAGKc" evidence="5">
    <location>
        <begin position="1"/>
        <end position="129"/>
    </location>
</feature>
<dbReference type="InterPro" id="IPR017438">
    <property type="entry name" value="ATP-NAD_kinase_N"/>
</dbReference>
<dbReference type="KEGG" id="obg:Verru16b_02316"/>
<dbReference type="SMART" id="SM00046">
    <property type="entry name" value="DAGKc"/>
    <property type="match status" value="1"/>
</dbReference>
<gene>
    <name evidence="6" type="primary">dagK</name>
    <name evidence="6" type="ORF">Verru16b_02316</name>
</gene>
<evidence type="ECO:0000313" key="7">
    <source>
        <dbReference type="Proteomes" id="UP000095228"/>
    </source>
</evidence>
<keyword evidence="7" id="KW-1185">Reference proteome</keyword>
<dbReference type="GO" id="GO:0004143">
    <property type="term" value="F:ATP-dependent diacylglycerol kinase activity"/>
    <property type="evidence" value="ECO:0007669"/>
    <property type="project" value="UniProtKB-EC"/>
</dbReference>
<dbReference type="EMBL" id="CP016094">
    <property type="protein sequence ID" value="AOS45237.1"/>
    <property type="molecule type" value="Genomic_DNA"/>
</dbReference>
<evidence type="ECO:0000313" key="6">
    <source>
        <dbReference type="EMBL" id="AOS45237.1"/>
    </source>
</evidence>
<dbReference type="PANTHER" id="PTHR12358">
    <property type="entry name" value="SPHINGOSINE KINASE"/>
    <property type="match status" value="1"/>
</dbReference>
<name>A0A1D8AWH4_9BACT</name>
<dbReference type="OrthoDB" id="9786026at2"/>
<dbReference type="Pfam" id="PF00781">
    <property type="entry name" value="DAGK_cat"/>
    <property type="match status" value="1"/>
</dbReference>
<evidence type="ECO:0000256" key="2">
    <source>
        <dbReference type="ARBA" id="ARBA00022741"/>
    </source>
</evidence>
<evidence type="ECO:0000256" key="3">
    <source>
        <dbReference type="ARBA" id="ARBA00022777"/>
    </source>
</evidence>
<dbReference type="AlphaFoldDB" id="A0A1D8AWH4"/>
<dbReference type="GO" id="GO:0005886">
    <property type="term" value="C:plasma membrane"/>
    <property type="evidence" value="ECO:0007669"/>
    <property type="project" value="TreeGrafter"/>
</dbReference>
<dbReference type="STRING" id="1838286.Verru16b_02316"/>
<accession>A0A1D8AWH4</accession>
<dbReference type="InterPro" id="IPR001206">
    <property type="entry name" value="Diacylglycerol_kinase_cat_dom"/>
</dbReference>
<reference evidence="6 7" key="1">
    <citation type="submission" date="2016-06" db="EMBL/GenBank/DDBJ databases">
        <title>Three novel species with peptidoglycan cell walls form the new genus Lacunisphaera gen. nov. in the family Opitutaceae of the verrucomicrobial subdivision 4.</title>
        <authorList>
            <person name="Rast P."/>
            <person name="Gloeckner I."/>
            <person name="Jogler M."/>
            <person name="Boedeker C."/>
            <person name="Jeske O."/>
            <person name="Wiegand S."/>
            <person name="Reinhardt R."/>
            <person name="Schumann P."/>
            <person name="Rohde M."/>
            <person name="Spring S."/>
            <person name="Gloeckner F.O."/>
            <person name="Jogler C."/>
        </authorList>
    </citation>
    <scope>NUCLEOTIDE SEQUENCE [LARGE SCALE GENOMIC DNA]</scope>
    <source>
        <strain evidence="6 7">IG16b</strain>
    </source>
</reference>
<dbReference type="EC" id="2.7.1.107" evidence="6"/>
<proteinExistence type="predicted"/>
<evidence type="ECO:0000259" key="5">
    <source>
        <dbReference type="PROSITE" id="PS50146"/>
    </source>
</evidence>
<keyword evidence="3 6" id="KW-0418">Kinase</keyword>
<dbReference type="PATRIC" id="fig|1838286.3.peg.2327"/>
<dbReference type="PROSITE" id="PS50146">
    <property type="entry name" value="DAGK"/>
    <property type="match status" value="1"/>
</dbReference>
<dbReference type="PANTHER" id="PTHR12358:SF106">
    <property type="entry name" value="LIPID KINASE YEGS"/>
    <property type="match status" value="1"/>
</dbReference>
<keyword evidence="4" id="KW-0067">ATP-binding</keyword>
<dbReference type="InterPro" id="IPR050187">
    <property type="entry name" value="Lipid_Phosphate_FormReg"/>
</dbReference>
<dbReference type="RefSeq" id="WP_069962411.1">
    <property type="nucleotide sequence ID" value="NZ_CP016094.1"/>
</dbReference>
<dbReference type="InterPro" id="IPR016064">
    <property type="entry name" value="NAD/diacylglycerol_kinase_sf"/>
</dbReference>
<organism evidence="6 7">
    <name type="scientific">Lacunisphaera limnophila</name>
    <dbReference type="NCBI Taxonomy" id="1838286"/>
    <lineage>
        <taxon>Bacteria</taxon>
        <taxon>Pseudomonadati</taxon>
        <taxon>Verrucomicrobiota</taxon>
        <taxon>Opitutia</taxon>
        <taxon>Opitutales</taxon>
        <taxon>Opitutaceae</taxon>
        <taxon>Lacunisphaera</taxon>
    </lineage>
</organism>
<protein>
    <submittedName>
        <fullName evidence="6">Diacylglycerol kinase</fullName>
        <ecNumber evidence="6">2.7.1.107</ecNumber>
    </submittedName>
</protein>
<dbReference type="InterPro" id="IPR045540">
    <property type="entry name" value="YegS/DAGK_C"/>
</dbReference>
<dbReference type="Pfam" id="PF19279">
    <property type="entry name" value="YegS_C"/>
    <property type="match status" value="1"/>
</dbReference>
<dbReference type="SUPFAM" id="SSF111331">
    <property type="entry name" value="NAD kinase/diacylglycerol kinase-like"/>
    <property type="match status" value="1"/>
</dbReference>
<keyword evidence="1 6" id="KW-0808">Transferase</keyword>
<dbReference type="Gene3D" id="3.40.50.10330">
    <property type="entry name" value="Probable inorganic polyphosphate/atp-NAD kinase, domain 1"/>
    <property type="match status" value="1"/>
</dbReference>
<dbReference type="GO" id="GO:0005524">
    <property type="term" value="F:ATP binding"/>
    <property type="evidence" value="ECO:0007669"/>
    <property type="project" value="UniProtKB-KW"/>
</dbReference>
<sequence length="296" mass="32160">MKARFIFNPHSGSNRRNPHLRDRAAAFIAEHGWDARVVDTERPRHATELARRAVDEGCTLVVAIGGDGTMNEVACALIDTPVSFGLIPCGSGNGLGRHLGIRDPGRGAFRTLLTGRPVAIDTGMVNADPFFCVAGLGFEAVIASRFATLTSRGFSGYLRTGVAAWRSHRPEHYTIHHAGGRDEVEAFTLAISNSSQYGNNAYIAPGASVHDGRLNVTAVPSVGLHNAVPLLWRLFNGSLYRTASVRRWEGERFVIERARPGWIHTDGEPRAEISRLEISVRPRSLRIVVPAGQAVT</sequence>